<dbReference type="SUPFAM" id="SSF46626">
    <property type="entry name" value="Cytochrome c"/>
    <property type="match status" value="1"/>
</dbReference>
<feature type="domain" description="Cytochrome c" evidence="6">
    <location>
        <begin position="29"/>
        <end position="113"/>
    </location>
</feature>
<dbReference type="GO" id="GO:0009055">
    <property type="term" value="F:electron transfer activity"/>
    <property type="evidence" value="ECO:0007669"/>
    <property type="project" value="InterPro"/>
</dbReference>
<feature type="signal peptide" evidence="5">
    <location>
        <begin position="1"/>
        <end position="27"/>
    </location>
</feature>
<name>A0A2R4XJB5_9BURK</name>
<protein>
    <recommendedName>
        <fullName evidence="6">Cytochrome c domain-containing protein</fullName>
    </recommendedName>
</protein>
<dbReference type="AlphaFoldDB" id="A0A2R4XJB5"/>
<dbReference type="RefSeq" id="WP_108621298.1">
    <property type="nucleotide sequence ID" value="NZ_CP028901.1"/>
</dbReference>
<evidence type="ECO:0000256" key="1">
    <source>
        <dbReference type="ARBA" id="ARBA00022617"/>
    </source>
</evidence>
<proteinExistence type="predicted"/>
<dbReference type="OrthoDB" id="8526831at2"/>
<evidence type="ECO:0000256" key="2">
    <source>
        <dbReference type="ARBA" id="ARBA00022723"/>
    </source>
</evidence>
<reference evidence="7 8" key="1">
    <citation type="submission" date="2018-04" db="EMBL/GenBank/DDBJ databases">
        <title>Bordetella sp. HZ20 isolated from seawater.</title>
        <authorList>
            <person name="Sun C."/>
        </authorList>
    </citation>
    <scope>NUCLEOTIDE SEQUENCE [LARGE SCALE GENOMIC DNA]</scope>
    <source>
        <strain evidence="7 8">HZ20</strain>
    </source>
</reference>
<evidence type="ECO:0000313" key="8">
    <source>
        <dbReference type="Proteomes" id="UP000244571"/>
    </source>
</evidence>
<keyword evidence="2 4" id="KW-0479">Metal-binding</keyword>
<evidence type="ECO:0000259" key="6">
    <source>
        <dbReference type="PROSITE" id="PS51007"/>
    </source>
</evidence>
<organism evidence="7 8">
    <name type="scientific">Orrella marina</name>
    <dbReference type="NCBI Taxonomy" id="2163011"/>
    <lineage>
        <taxon>Bacteria</taxon>
        <taxon>Pseudomonadati</taxon>
        <taxon>Pseudomonadota</taxon>
        <taxon>Betaproteobacteria</taxon>
        <taxon>Burkholderiales</taxon>
        <taxon>Alcaligenaceae</taxon>
        <taxon>Orrella</taxon>
    </lineage>
</organism>
<dbReference type="InterPro" id="IPR009056">
    <property type="entry name" value="Cyt_c-like_dom"/>
</dbReference>
<accession>A0A2R4XJB5</accession>
<keyword evidence="3 4" id="KW-0408">Iron</keyword>
<keyword evidence="1 4" id="KW-0349">Heme</keyword>
<dbReference type="Proteomes" id="UP000244571">
    <property type="component" value="Chromosome"/>
</dbReference>
<gene>
    <name evidence="7" type="ORF">DBV39_09290</name>
</gene>
<evidence type="ECO:0000256" key="3">
    <source>
        <dbReference type="ARBA" id="ARBA00023004"/>
    </source>
</evidence>
<dbReference type="PROSITE" id="PS51007">
    <property type="entry name" value="CYTC"/>
    <property type="match status" value="1"/>
</dbReference>
<dbReference type="Gene3D" id="1.10.760.10">
    <property type="entry name" value="Cytochrome c-like domain"/>
    <property type="match status" value="1"/>
</dbReference>
<dbReference type="GO" id="GO:0046872">
    <property type="term" value="F:metal ion binding"/>
    <property type="evidence" value="ECO:0007669"/>
    <property type="project" value="UniProtKB-KW"/>
</dbReference>
<feature type="chain" id="PRO_5015323544" description="Cytochrome c domain-containing protein" evidence="5">
    <location>
        <begin position="28"/>
        <end position="113"/>
    </location>
</feature>
<evidence type="ECO:0000313" key="7">
    <source>
        <dbReference type="EMBL" id="AWB33871.1"/>
    </source>
</evidence>
<keyword evidence="8" id="KW-1185">Reference proteome</keyword>
<evidence type="ECO:0000256" key="5">
    <source>
        <dbReference type="SAM" id="SignalP"/>
    </source>
</evidence>
<dbReference type="EMBL" id="CP028901">
    <property type="protein sequence ID" value="AWB33871.1"/>
    <property type="molecule type" value="Genomic_DNA"/>
</dbReference>
<dbReference type="KEGG" id="boz:DBV39_09290"/>
<evidence type="ECO:0000256" key="4">
    <source>
        <dbReference type="PROSITE-ProRule" id="PRU00433"/>
    </source>
</evidence>
<dbReference type="InterPro" id="IPR036909">
    <property type="entry name" value="Cyt_c-like_dom_sf"/>
</dbReference>
<keyword evidence="5" id="KW-0732">Signal</keyword>
<dbReference type="GO" id="GO:0020037">
    <property type="term" value="F:heme binding"/>
    <property type="evidence" value="ECO:0007669"/>
    <property type="project" value="InterPro"/>
</dbReference>
<sequence length="113" mass="11726">MAHRLAKTLGLPALIIALAALASPSQAHDNSLDAQTIYRLSLAATCANCHGTNGVSVAGDSIPAINGLTTAQIQEKLLGYKESDLPGTIMPQLAKGYTTEQIKIVAEVLGTKN</sequence>